<organism evidence="4 5">
    <name type="scientific">Bagarius yarrelli</name>
    <name type="common">Goonch</name>
    <name type="synonym">Bagrus yarrelli</name>
    <dbReference type="NCBI Taxonomy" id="175774"/>
    <lineage>
        <taxon>Eukaryota</taxon>
        <taxon>Metazoa</taxon>
        <taxon>Chordata</taxon>
        <taxon>Craniata</taxon>
        <taxon>Vertebrata</taxon>
        <taxon>Euteleostomi</taxon>
        <taxon>Actinopterygii</taxon>
        <taxon>Neopterygii</taxon>
        <taxon>Teleostei</taxon>
        <taxon>Ostariophysi</taxon>
        <taxon>Siluriformes</taxon>
        <taxon>Sisoridae</taxon>
        <taxon>Sisorinae</taxon>
        <taxon>Bagarius</taxon>
    </lineage>
</organism>
<name>A0A556TYU5_BAGYA</name>
<dbReference type="AlphaFoldDB" id="A0A556TYU5"/>
<comment type="similarity">
    <text evidence="1">Belongs to the PPP1R15 family.</text>
</comment>
<reference evidence="4 5" key="1">
    <citation type="journal article" date="2019" name="Genome Biol. Evol.">
        <title>Whole-Genome Sequencing of the Giant Devil Catfish, Bagarius yarrelli.</title>
        <authorList>
            <person name="Jiang W."/>
            <person name="Lv Y."/>
            <person name="Cheng L."/>
            <person name="Yang K."/>
            <person name="Chao B."/>
            <person name="Wang X."/>
            <person name="Li Y."/>
            <person name="Pan X."/>
            <person name="You X."/>
            <person name="Zhang Y."/>
            <person name="Yang J."/>
            <person name="Li J."/>
            <person name="Zhang X."/>
            <person name="Liu S."/>
            <person name="Sun C."/>
            <person name="Yang J."/>
            <person name="Shi Q."/>
        </authorList>
    </citation>
    <scope>NUCLEOTIDE SEQUENCE [LARGE SCALE GENOMIC DNA]</scope>
    <source>
        <strain evidence="4">JWS20170419001</strain>
        <tissue evidence="4">Muscle</tissue>
    </source>
</reference>
<dbReference type="InterPro" id="IPR019523">
    <property type="entry name" value="Prot_Pase1_reg-su15A/B_C"/>
</dbReference>
<dbReference type="Pfam" id="PF10488">
    <property type="entry name" value="PP1c_bdg"/>
    <property type="match status" value="1"/>
</dbReference>
<feature type="compositionally biased region" description="Acidic residues" evidence="2">
    <location>
        <begin position="109"/>
        <end position="127"/>
    </location>
</feature>
<evidence type="ECO:0000313" key="4">
    <source>
        <dbReference type="EMBL" id="TSL34576.1"/>
    </source>
</evidence>
<protein>
    <recommendedName>
        <fullName evidence="3">Protein phosphatase 1 regulatory subunit 15A/B C-terminal domain-containing protein</fullName>
    </recommendedName>
</protein>
<evidence type="ECO:0000313" key="5">
    <source>
        <dbReference type="Proteomes" id="UP000319801"/>
    </source>
</evidence>
<evidence type="ECO:0000256" key="1">
    <source>
        <dbReference type="ARBA" id="ARBA00010161"/>
    </source>
</evidence>
<keyword evidence="5" id="KW-1185">Reference proteome</keyword>
<dbReference type="EMBL" id="VCAZ01000030">
    <property type="protein sequence ID" value="TSL34576.1"/>
    <property type="molecule type" value="Genomic_DNA"/>
</dbReference>
<feature type="domain" description="Protein phosphatase 1 regulatory subunit 15A/B C-terminal" evidence="3">
    <location>
        <begin position="52"/>
        <end position="164"/>
    </location>
</feature>
<proteinExistence type="inferred from homology"/>
<evidence type="ECO:0000256" key="2">
    <source>
        <dbReference type="SAM" id="MobiDB-lite"/>
    </source>
</evidence>
<sequence>MIQSDQVTMTDVLLSDWPKCQSRRQDNSSDCKMEWGEEEYSDWPDEEVSVMHPENKELWKSFLNSASYNPLYFTCLPEVMALDIDHAAADGEESVPPCSREWKGNVERGEDEDSDWSDEGDSDDEEMSRENKELWESFFNKHYPYNPLHSNCPTEVNIKSSEVQQNHIPLRPTASEVTFSDESDHTHP</sequence>
<gene>
    <name evidence="4" type="ORF">Baya_6789</name>
</gene>
<evidence type="ECO:0000259" key="3">
    <source>
        <dbReference type="Pfam" id="PF10488"/>
    </source>
</evidence>
<comment type="caution">
    <text evidence="4">The sequence shown here is derived from an EMBL/GenBank/DDBJ whole genome shotgun (WGS) entry which is preliminary data.</text>
</comment>
<accession>A0A556TYU5</accession>
<feature type="region of interest" description="Disordered" evidence="2">
    <location>
        <begin position="162"/>
        <end position="188"/>
    </location>
</feature>
<feature type="region of interest" description="Disordered" evidence="2">
    <location>
        <begin position="90"/>
        <end position="131"/>
    </location>
</feature>
<dbReference type="Proteomes" id="UP000319801">
    <property type="component" value="Unassembled WGS sequence"/>
</dbReference>